<evidence type="ECO:0000313" key="3">
    <source>
        <dbReference type="EMBL" id="GKU87273.1"/>
    </source>
</evidence>
<feature type="compositionally biased region" description="Low complexity" evidence="1">
    <location>
        <begin position="55"/>
        <end position="69"/>
    </location>
</feature>
<evidence type="ECO:0000313" key="4">
    <source>
        <dbReference type="Proteomes" id="UP001054252"/>
    </source>
</evidence>
<gene>
    <name evidence="3" type="ORF">SLEP1_g1703</name>
</gene>
<feature type="compositionally biased region" description="Low complexity" evidence="1">
    <location>
        <begin position="233"/>
        <end position="254"/>
    </location>
</feature>
<dbReference type="PANTHER" id="PTHR31182">
    <property type="entry name" value="C2 NT-TYPE DOMAIN-CONTAINING PROTEIN"/>
    <property type="match status" value="1"/>
</dbReference>
<reference evidence="3 4" key="1">
    <citation type="journal article" date="2021" name="Commun. Biol.">
        <title>The genome of Shorea leprosula (Dipterocarpaceae) highlights the ecological relevance of drought in aseasonal tropical rainforests.</title>
        <authorList>
            <person name="Ng K.K.S."/>
            <person name="Kobayashi M.J."/>
            <person name="Fawcett J.A."/>
            <person name="Hatakeyama M."/>
            <person name="Paape T."/>
            <person name="Ng C.H."/>
            <person name="Ang C.C."/>
            <person name="Tnah L.H."/>
            <person name="Lee C.T."/>
            <person name="Nishiyama T."/>
            <person name="Sese J."/>
            <person name="O'Brien M.J."/>
            <person name="Copetti D."/>
            <person name="Mohd Noor M.I."/>
            <person name="Ong R.C."/>
            <person name="Putra M."/>
            <person name="Sireger I.Z."/>
            <person name="Indrioko S."/>
            <person name="Kosugi Y."/>
            <person name="Izuno A."/>
            <person name="Isagi Y."/>
            <person name="Lee S.L."/>
            <person name="Shimizu K.K."/>
        </authorList>
    </citation>
    <scope>NUCLEOTIDE SEQUENCE [LARGE SCALE GENOMIC DNA]</scope>
    <source>
        <strain evidence="3">214</strain>
    </source>
</reference>
<dbReference type="EMBL" id="BPVZ01000002">
    <property type="protein sequence ID" value="GKU87273.1"/>
    <property type="molecule type" value="Genomic_DNA"/>
</dbReference>
<proteinExistence type="predicted"/>
<keyword evidence="4" id="KW-1185">Reference proteome</keyword>
<feature type="domain" description="C2 NT-type" evidence="2">
    <location>
        <begin position="2"/>
        <end position="168"/>
    </location>
</feature>
<dbReference type="PANTHER" id="PTHR31182:SF17">
    <property type="entry name" value="EEIG1_EHBP1 PROTEIN AMINO-TERMINAL DOMAIN PROTEIN"/>
    <property type="match status" value="1"/>
</dbReference>
<accession>A0AAV5HEL4</accession>
<feature type="region of interest" description="Disordered" evidence="1">
    <location>
        <begin position="278"/>
        <end position="303"/>
    </location>
</feature>
<name>A0AAV5HEL4_9ROSI</name>
<dbReference type="PROSITE" id="PS51840">
    <property type="entry name" value="C2_NT"/>
    <property type="match status" value="1"/>
</dbReference>
<feature type="region of interest" description="Disordered" evidence="1">
    <location>
        <begin position="54"/>
        <end position="73"/>
    </location>
</feature>
<organism evidence="3 4">
    <name type="scientific">Rubroshorea leprosula</name>
    <dbReference type="NCBI Taxonomy" id="152421"/>
    <lineage>
        <taxon>Eukaryota</taxon>
        <taxon>Viridiplantae</taxon>
        <taxon>Streptophyta</taxon>
        <taxon>Embryophyta</taxon>
        <taxon>Tracheophyta</taxon>
        <taxon>Spermatophyta</taxon>
        <taxon>Magnoliopsida</taxon>
        <taxon>eudicotyledons</taxon>
        <taxon>Gunneridae</taxon>
        <taxon>Pentapetalae</taxon>
        <taxon>rosids</taxon>
        <taxon>malvids</taxon>
        <taxon>Malvales</taxon>
        <taxon>Dipterocarpaceae</taxon>
        <taxon>Rubroshorea</taxon>
    </lineage>
</organism>
<comment type="caution">
    <text evidence="3">The sequence shown here is derived from an EMBL/GenBank/DDBJ whole genome shotgun (WGS) entry which is preliminary data.</text>
</comment>
<protein>
    <recommendedName>
        <fullName evidence="2">C2 NT-type domain-containing protein</fullName>
    </recommendedName>
</protein>
<dbReference type="AlphaFoldDB" id="A0AAV5HEL4"/>
<feature type="region of interest" description="Disordered" evidence="1">
    <location>
        <begin position="203"/>
        <end position="262"/>
    </location>
</feature>
<evidence type="ECO:0000259" key="2">
    <source>
        <dbReference type="PROSITE" id="PS51840"/>
    </source>
</evidence>
<dbReference type="InterPro" id="IPR019448">
    <property type="entry name" value="NT-C2"/>
</dbReference>
<evidence type="ECO:0000256" key="1">
    <source>
        <dbReference type="SAM" id="MobiDB-lite"/>
    </source>
</evidence>
<dbReference type="Proteomes" id="UP001054252">
    <property type="component" value="Unassembled WGS sequence"/>
</dbReference>
<sequence length="587" mass="66092">MKWLQRTAMKRLHVKVRPLKLEGLCGIEVEDGGGKMVSVEMIWKGPNPGLLPFYRSSSNRQRNRSNQRSVGEDGSVEWDDEFERVCGFSIISKDPPLYGSWDVCFNILHGDNAKPKGKLDVLGKVPVDLSQIISKMECSEIKRTFPISLKVGGTTVEATLMVSLSFVEVRCSDDSPGIVQNSAESREEDGSFRIVKDLKQNEKKKKETNRVVSRSSESEESGLFDSDGLLGNESTTTCENSSEELSSGTELESTQSAPERKTGLFSWKRRRLSFSSSWRKAEPAAKNTGEGGDDVEPSGSSLDEPFTPWELREIISRDREAKLKANVFFASFDQRSDKAAGESACAALATVIADWLHSNPDIMPTRSEFDNLITEGSWEWQKLCNNTAYTTSFADKHFDLETILKADLRPVIVLTDKSFTGFFSPEKFESLKGLMSFDQIWDEISRNTSEYETGIYIVSWNDHFFVLKVEPKACYIFDSLGERLSEGCNRAYILKFDDSSLIYQNVEGKEGEENEQVLCSGKECCREYMKRFLAAIPVGELEVEERKGTVSASLHRKLQIDFHYSSCSSSSSATSSHFYCKEKRIHR</sequence>